<evidence type="ECO:0000313" key="3">
    <source>
        <dbReference type="Proteomes" id="UP000604046"/>
    </source>
</evidence>
<feature type="compositionally biased region" description="Basic and acidic residues" evidence="1">
    <location>
        <begin position="39"/>
        <end position="48"/>
    </location>
</feature>
<sequence>MASEQWQQPQKLSQAALVDHQDPKDVWSHNPRPFQNEPESTHVRSHENHCQPHWHVGTQYAIAQRLAMLHLKMAEEWLGAWGWMKTSTAAGLRKDSVFE</sequence>
<feature type="compositionally biased region" description="Polar residues" evidence="1">
    <location>
        <begin position="1"/>
        <end position="13"/>
    </location>
</feature>
<name>A0A812SLJ5_9DINO</name>
<dbReference type="AlphaFoldDB" id="A0A812SLJ5"/>
<evidence type="ECO:0000313" key="2">
    <source>
        <dbReference type="EMBL" id="CAE7482656.1"/>
    </source>
</evidence>
<evidence type="ECO:0000256" key="1">
    <source>
        <dbReference type="SAM" id="MobiDB-lite"/>
    </source>
</evidence>
<organism evidence="2 3">
    <name type="scientific">Symbiodinium natans</name>
    <dbReference type="NCBI Taxonomy" id="878477"/>
    <lineage>
        <taxon>Eukaryota</taxon>
        <taxon>Sar</taxon>
        <taxon>Alveolata</taxon>
        <taxon>Dinophyceae</taxon>
        <taxon>Suessiales</taxon>
        <taxon>Symbiodiniaceae</taxon>
        <taxon>Symbiodinium</taxon>
    </lineage>
</organism>
<keyword evidence="3" id="KW-1185">Reference proteome</keyword>
<dbReference type="Proteomes" id="UP000604046">
    <property type="component" value="Unassembled WGS sequence"/>
</dbReference>
<feature type="region of interest" description="Disordered" evidence="1">
    <location>
        <begin position="1"/>
        <end position="48"/>
    </location>
</feature>
<reference evidence="2" key="1">
    <citation type="submission" date="2021-02" db="EMBL/GenBank/DDBJ databases">
        <authorList>
            <person name="Dougan E. K."/>
            <person name="Rhodes N."/>
            <person name="Thang M."/>
            <person name="Chan C."/>
        </authorList>
    </citation>
    <scope>NUCLEOTIDE SEQUENCE</scope>
</reference>
<gene>
    <name evidence="2" type="ORF">SNAT2548_LOCUS27096</name>
</gene>
<accession>A0A812SLJ5</accession>
<comment type="caution">
    <text evidence="2">The sequence shown here is derived from an EMBL/GenBank/DDBJ whole genome shotgun (WGS) entry which is preliminary data.</text>
</comment>
<proteinExistence type="predicted"/>
<protein>
    <submittedName>
        <fullName evidence="2">Uncharacterized protein</fullName>
    </submittedName>
</protein>
<dbReference type="EMBL" id="CAJNDS010002454">
    <property type="protein sequence ID" value="CAE7482656.1"/>
    <property type="molecule type" value="Genomic_DNA"/>
</dbReference>